<dbReference type="InterPro" id="IPR002575">
    <property type="entry name" value="Aminoglycoside_PTrfase"/>
</dbReference>
<protein>
    <submittedName>
        <fullName evidence="2">Acyl-CoA dehydrogenase, putative phosphotransferase</fullName>
    </submittedName>
</protein>
<dbReference type="PANTHER" id="PTHR47829:SF1">
    <property type="entry name" value="HAD FAMILY PHOSPHATASE"/>
    <property type="match status" value="1"/>
</dbReference>
<feature type="domain" description="Aminoglycoside phosphotransferase" evidence="1">
    <location>
        <begin position="49"/>
        <end position="272"/>
    </location>
</feature>
<organism evidence="2">
    <name type="scientific">uncultured Solirubrobacteraceae bacterium</name>
    <dbReference type="NCBI Taxonomy" id="1162706"/>
    <lineage>
        <taxon>Bacteria</taxon>
        <taxon>Bacillati</taxon>
        <taxon>Actinomycetota</taxon>
        <taxon>Thermoleophilia</taxon>
        <taxon>Solirubrobacterales</taxon>
        <taxon>Solirubrobacteraceae</taxon>
        <taxon>environmental samples</taxon>
    </lineage>
</organism>
<dbReference type="EMBL" id="CADCVO010000070">
    <property type="protein sequence ID" value="CAA9470989.1"/>
    <property type="molecule type" value="Genomic_DNA"/>
</dbReference>
<dbReference type="InterPro" id="IPR041726">
    <property type="entry name" value="ACAD10_11_N"/>
</dbReference>
<accession>A0A6J4RF17</accession>
<gene>
    <name evidence="2" type="ORF">AVDCRST_MAG13-476</name>
</gene>
<reference evidence="2" key="1">
    <citation type="submission" date="2020-02" db="EMBL/GenBank/DDBJ databases">
        <authorList>
            <person name="Meier V. D."/>
        </authorList>
    </citation>
    <scope>NUCLEOTIDE SEQUENCE</scope>
    <source>
        <strain evidence="2">AVDCRST_MAG13</strain>
    </source>
</reference>
<proteinExistence type="predicted"/>
<dbReference type="Pfam" id="PF01636">
    <property type="entry name" value="APH"/>
    <property type="match status" value="1"/>
</dbReference>
<dbReference type="Gene3D" id="3.30.200.20">
    <property type="entry name" value="Phosphorylase Kinase, domain 1"/>
    <property type="match status" value="1"/>
</dbReference>
<evidence type="ECO:0000313" key="2">
    <source>
        <dbReference type="EMBL" id="CAA9470989.1"/>
    </source>
</evidence>
<dbReference type="AlphaFoldDB" id="A0A6J4RF17"/>
<dbReference type="PANTHER" id="PTHR47829">
    <property type="entry name" value="HYDROLASE, PUTATIVE (AFU_ORTHOLOGUE AFUA_1G12880)-RELATED"/>
    <property type="match status" value="1"/>
</dbReference>
<sequence length="363" mass="39642">MSSTHEIAPDDIVRTHAEAEGNAREPLLVLEPLLAFLDERGIGAGEPEVAPIGEGHSNVTYLVTRGDARFVLRRPPRGPIPPSAHDVLREARVLGAVEPTPVRAPAVLAVGEDPGIIGAPFFLMEAVEGEVITSTVPAALDTPAERRRIGLELVDALAELHAVDWRAAGLEGFGKPTGYTERQLRRFLGLWEHNRTREIGEVERVAGWLRDNLPESGPATIVHGDFRLGNVMYAPGAPARLATILDWEMSTIGDPLADVGYLCMMWSEESDPPGGMSDLHTVTRAEGFPTRAELVARYEERSGRTMRDIRWYTVLALWKSVVFMEGNFKRASSGLSDDPFLKTFGDGVVQLARRAEEEARGGA</sequence>
<dbReference type="InterPro" id="IPR011009">
    <property type="entry name" value="Kinase-like_dom_sf"/>
</dbReference>
<dbReference type="Gene3D" id="3.90.1200.10">
    <property type="match status" value="1"/>
</dbReference>
<dbReference type="CDD" id="cd05154">
    <property type="entry name" value="ACAD10_11_N-like"/>
    <property type="match status" value="1"/>
</dbReference>
<evidence type="ECO:0000259" key="1">
    <source>
        <dbReference type="Pfam" id="PF01636"/>
    </source>
</evidence>
<keyword evidence="2" id="KW-0808">Transferase</keyword>
<dbReference type="SUPFAM" id="SSF56112">
    <property type="entry name" value="Protein kinase-like (PK-like)"/>
    <property type="match status" value="1"/>
</dbReference>
<dbReference type="GO" id="GO:0016740">
    <property type="term" value="F:transferase activity"/>
    <property type="evidence" value="ECO:0007669"/>
    <property type="project" value="UniProtKB-KW"/>
</dbReference>
<name>A0A6J4RF17_9ACTN</name>
<dbReference type="InterPro" id="IPR052898">
    <property type="entry name" value="ACAD10-like"/>
</dbReference>